<dbReference type="RefSeq" id="WP_096446140.1">
    <property type="nucleotide sequence ID" value="NZ_JBHSOG010000023.1"/>
</dbReference>
<reference evidence="4" key="1">
    <citation type="journal article" date="2019" name="Int. J. Syst. Evol. Microbiol.">
        <title>The Global Catalogue of Microorganisms (GCM) 10K type strain sequencing project: providing services to taxonomists for standard genome sequencing and annotation.</title>
        <authorList>
            <consortium name="The Broad Institute Genomics Platform"/>
            <consortium name="The Broad Institute Genome Sequencing Center for Infectious Disease"/>
            <person name="Wu L."/>
            <person name="Ma J."/>
        </authorList>
    </citation>
    <scope>NUCLEOTIDE SEQUENCE [LARGE SCALE GENOMIC DNA]</scope>
    <source>
        <strain evidence="4">SHR3</strain>
    </source>
</reference>
<gene>
    <name evidence="3" type="ORF">ACFPTN_06245</name>
</gene>
<evidence type="ECO:0000256" key="1">
    <source>
        <dbReference type="ARBA" id="ARBA00007924"/>
    </source>
</evidence>
<dbReference type="InterPro" id="IPR051734">
    <property type="entry name" value="VapB_TA_antitoxins"/>
</dbReference>
<comment type="caution">
    <text evidence="3">The sequence shown here is derived from an EMBL/GenBank/DDBJ whole genome shotgun (WGS) entry which is preliminary data.</text>
</comment>
<dbReference type="InterPro" id="IPR007159">
    <property type="entry name" value="SpoVT-AbrB_dom"/>
</dbReference>
<organism evidence="3 4">
    <name type="scientific">Thauera sinica</name>
    <dbReference type="NCBI Taxonomy" id="2665146"/>
    <lineage>
        <taxon>Bacteria</taxon>
        <taxon>Pseudomonadati</taxon>
        <taxon>Pseudomonadota</taxon>
        <taxon>Betaproteobacteria</taxon>
        <taxon>Rhodocyclales</taxon>
        <taxon>Zoogloeaceae</taxon>
        <taxon>Thauera</taxon>
    </lineage>
</organism>
<evidence type="ECO:0000313" key="3">
    <source>
        <dbReference type="EMBL" id="MFC5768967.1"/>
    </source>
</evidence>
<dbReference type="SUPFAM" id="SSF89447">
    <property type="entry name" value="AbrB/MazE/MraZ-like"/>
    <property type="match status" value="1"/>
</dbReference>
<dbReference type="EMBL" id="JBHSOG010000023">
    <property type="protein sequence ID" value="MFC5768967.1"/>
    <property type="molecule type" value="Genomic_DNA"/>
</dbReference>
<protein>
    <submittedName>
        <fullName evidence="3">Antitoxin</fullName>
    </submittedName>
</protein>
<dbReference type="Pfam" id="PF04014">
    <property type="entry name" value="MazE_antitoxin"/>
    <property type="match status" value="1"/>
</dbReference>
<keyword evidence="4" id="KW-1185">Reference proteome</keyword>
<dbReference type="NCBIfam" id="NF040493">
    <property type="entry name" value="TA_anti_VapB"/>
    <property type="match status" value="1"/>
</dbReference>
<dbReference type="Gene3D" id="2.10.260.10">
    <property type="match status" value="1"/>
</dbReference>
<dbReference type="InterPro" id="IPR037914">
    <property type="entry name" value="SpoVT-AbrB_sf"/>
</dbReference>
<comment type="similarity">
    <text evidence="1">Belongs to the VapB family.</text>
</comment>
<evidence type="ECO:0000259" key="2">
    <source>
        <dbReference type="Pfam" id="PF04014"/>
    </source>
</evidence>
<sequence length="76" mass="8743">METAKLFINGRSQAVRLPKEYRFDGEEVFIKRVGDAVVLLPRHGWNTLFQGLEAFEPGFVMEREQPPQDAREALLP</sequence>
<dbReference type="PANTHER" id="PTHR37550:SF3">
    <property type="entry name" value="ANTITOXIN VAPB1"/>
    <property type="match status" value="1"/>
</dbReference>
<dbReference type="PANTHER" id="PTHR37550">
    <property type="entry name" value="ANTITOXIN VAPB1"/>
    <property type="match status" value="1"/>
</dbReference>
<dbReference type="InterPro" id="IPR047976">
    <property type="entry name" value="Anti_VapB2-like"/>
</dbReference>
<evidence type="ECO:0000313" key="4">
    <source>
        <dbReference type="Proteomes" id="UP001595974"/>
    </source>
</evidence>
<proteinExistence type="inferred from homology"/>
<name>A0ABW1ANX9_9RHOO</name>
<dbReference type="Proteomes" id="UP001595974">
    <property type="component" value="Unassembled WGS sequence"/>
</dbReference>
<accession>A0ABW1ANX9</accession>
<feature type="domain" description="SpoVT-AbrB" evidence="2">
    <location>
        <begin position="7"/>
        <end position="42"/>
    </location>
</feature>